<dbReference type="InterPro" id="IPR026841">
    <property type="entry name" value="Aur1/Ipt1"/>
</dbReference>
<evidence type="ECO:0000256" key="2">
    <source>
        <dbReference type="ARBA" id="ARBA00022692"/>
    </source>
</evidence>
<proteinExistence type="predicted"/>
<feature type="compositionally biased region" description="Low complexity" evidence="5">
    <location>
        <begin position="318"/>
        <end position="328"/>
    </location>
</feature>
<dbReference type="PANTHER" id="PTHR31310">
    <property type="match status" value="1"/>
</dbReference>
<keyword evidence="2 6" id="KW-0812">Transmembrane</keyword>
<protein>
    <submittedName>
        <fullName evidence="8">Phosphatase PAP2 family protein</fullName>
    </submittedName>
</protein>
<feature type="compositionally biased region" description="Low complexity" evidence="5">
    <location>
        <begin position="260"/>
        <end position="270"/>
    </location>
</feature>
<evidence type="ECO:0000256" key="5">
    <source>
        <dbReference type="SAM" id="MobiDB-lite"/>
    </source>
</evidence>
<feature type="transmembrane region" description="Helical" evidence="6">
    <location>
        <begin position="222"/>
        <end position="244"/>
    </location>
</feature>
<reference evidence="9" key="1">
    <citation type="journal article" date="2019" name="Int. J. Syst. Evol. Microbiol.">
        <title>The Global Catalogue of Microorganisms (GCM) 10K type strain sequencing project: providing services to taxonomists for standard genome sequencing and annotation.</title>
        <authorList>
            <consortium name="The Broad Institute Genomics Platform"/>
            <consortium name="The Broad Institute Genome Sequencing Center for Infectious Disease"/>
            <person name="Wu L."/>
            <person name="Ma J."/>
        </authorList>
    </citation>
    <scope>NUCLEOTIDE SEQUENCE [LARGE SCALE GENOMIC DNA]</scope>
    <source>
        <strain evidence="9">CGMCC 1.15809</strain>
    </source>
</reference>
<evidence type="ECO:0000256" key="3">
    <source>
        <dbReference type="ARBA" id="ARBA00022989"/>
    </source>
</evidence>
<dbReference type="InterPro" id="IPR052185">
    <property type="entry name" value="IPC_Synthase-Related"/>
</dbReference>
<feature type="transmembrane region" description="Helical" evidence="6">
    <location>
        <begin position="82"/>
        <end position="101"/>
    </location>
</feature>
<sequence>MVSATPRTAAPPGRPRWWAELPLLVAVYAAYTAGRLLARGDVAAATGHGTALLRVERALHLTPEPALNRLFTQVPVVGVPAAYAYAALHYVVTPAVLVWLWRRRPAHYRAARSRLLTATLIGLIGFTLFPTAPPRLLDAGQGFVDGMAHYAGYGWWGAEASAPRGLGGLTNQYAAMPSLHVGWALWCGAVGWRLASSRVVRALAVAYPVAIALVVMGTANHYLLDVLAGVAVMGVGAWLAGPLLRLADAVRARGTGPGGAPDASGSPGAARWRRARRAATGRRGAAGGVVGAGCETSPGERFPRQPIRGGRRPERPADAAPEPAAAPH</sequence>
<evidence type="ECO:0000313" key="9">
    <source>
        <dbReference type="Proteomes" id="UP001596241"/>
    </source>
</evidence>
<evidence type="ECO:0000259" key="7">
    <source>
        <dbReference type="Pfam" id="PF14378"/>
    </source>
</evidence>
<evidence type="ECO:0000256" key="1">
    <source>
        <dbReference type="ARBA" id="ARBA00004141"/>
    </source>
</evidence>
<keyword evidence="9" id="KW-1185">Reference proteome</keyword>
<evidence type="ECO:0000313" key="8">
    <source>
        <dbReference type="EMBL" id="MFC5894864.1"/>
    </source>
</evidence>
<feature type="region of interest" description="Disordered" evidence="5">
    <location>
        <begin position="254"/>
        <end position="328"/>
    </location>
</feature>
<accession>A0ABW1FPC0</accession>
<feature type="transmembrane region" description="Helical" evidence="6">
    <location>
        <begin position="199"/>
        <end position="216"/>
    </location>
</feature>
<comment type="caution">
    <text evidence="8">The sequence shown here is derived from an EMBL/GenBank/DDBJ whole genome shotgun (WGS) entry which is preliminary data.</text>
</comment>
<dbReference type="EMBL" id="JBHSPW010000008">
    <property type="protein sequence ID" value="MFC5894864.1"/>
    <property type="molecule type" value="Genomic_DNA"/>
</dbReference>
<dbReference type="RefSeq" id="WP_345084530.1">
    <property type="nucleotide sequence ID" value="NZ_BAAAWG010000007.1"/>
</dbReference>
<keyword evidence="3 6" id="KW-1133">Transmembrane helix</keyword>
<name>A0ABW1FPC0_9ACTN</name>
<dbReference type="PANTHER" id="PTHR31310:SF7">
    <property type="entry name" value="PA-PHOSPHATASE RELATED-FAMILY PROTEIN DDB_G0268928"/>
    <property type="match status" value="1"/>
</dbReference>
<feature type="transmembrane region" description="Helical" evidence="6">
    <location>
        <begin position="113"/>
        <end position="132"/>
    </location>
</feature>
<feature type="transmembrane region" description="Helical" evidence="6">
    <location>
        <begin position="173"/>
        <end position="192"/>
    </location>
</feature>
<organism evidence="8 9">
    <name type="scientific">Streptomyces ramulosus</name>
    <dbReference type="NCBI Taxonomy" id="47762"/>
    <lineage>
        <taxon>Bacteria</taxon>
        <taxon>Bacillati</taxon>
        <taxon>Actinomycetota</taxon>
        <taxon>Actinomycetes</taxon>
        <taxon>Kitasatosporales</taxon>
        <taxon>Streptomycetaceae</taxon>
        <taxon>Streptomyces</taxon>
    </lineage>
</organism>
<dbReference type="CDD" id="cd03386">
    <property type="entry name" value="PAP2_Aur1_like"/>
    <property type="match status" value="1"/>
</dbReference>
<gene>
    <name evidence="8" type="ORF">ACFP3M_18860</name>
</gene>
<comment type="subcellular location">
    <subcellularLocation>
        <location evidence="1">Membrane</location>
        <topology evidence="1">Multi-pass membrane protein</topology>
    </subcellularLocation>
</comment>
<feature type="domain" description="Inositolphosphotransferase Aur1/Ipt1" evidence="7">
    <location>
        <begin position="51"/>
        <end position="239"/>
    </location>
</feature>
<evidence type="ECO:0000256" key="6">
    <source>
        <dbReference type="SAM" id="Phobius"/>
    </source>
</evidence>
<dbReference type="Pfam" id="PF14378">
    <property type="entry name" value="PAP2_3"/>
    <property type="match status" value="1"/>
</dbReference>
<feature type="compositionally biased region" description="Basic residues" evidence="5">
    <location>
        <begin position="271"/>
        <end position="280"/>
    </location>
</feature>
<evidence type="ECO:0000256" key="4">
    <source>
        <dbReference type="ARBA" id="ARBA00023136"/>
    </source>
</evidence>
<keyword evidence="4 6" id="KW-0472">Membrane</keyword>
<dbReference type="Proteomes" id="UP001596241">
    <property type="component" value="Unassembled WGS sequence"/>
</dbReference>